<evidence type="ECO:0000259" key="8">
    <source>
        <dbReference type="Pfam" id="PF06916"/>
    </source>
</evidence>
<evidence type="ECO:0000256" key="2">
    <source>
        <dbReference type="ARBA" id="ARBA00022692"/>
    </source>
</evidence>
<protein>
    <submittedName>
        <fullName evidence="10">Uncharacterized protein C18orf19 homolog A</fullName>
    </submittedName>
</protein>
<keyword evidence="3 6" id="KW-1133">Transmembrane helix</keyword>
<evidence type="ECO:0000313" key="9">
    <source>
        <dbReference type="Proteomes" id="UP000504633"/>
    </source>
</evidence>
<gene>
    <name evidence="10" type="primary">LOC111593051</name>
</gene>
<dbReference type="RefSeq" id="XP_023161392.1">
    <property type="nucleotide sequence ID" value="XM_023305624.2"/>
</dbReference>
<feature type="signal peptide" evidence="7">
    <location>
        <begin position="1"/>
        <end position="17"/>
    </location>
</feature>
<evidence type="ECO:0000256" key="1">
    <source>
        <dbReference type="ARBA" id="ARBA00004167"/>
    </source>
</evidence>
<accession>A0A6J1L6G0</accession>
<dbReference type="GO" id="GO:0005739">
    <property type="term" value="C:mitochondrion"/>
    <property type="evidence" value="ECO:0007669"/>
    <property type="project" value="TreeGrafter"/>
</dbReference>
<dbReference type="Pfam" id="PF06916">
    <property type="entry name" value="FAM210A-B_dom"/>
    <property type="match status" value="1"/>
</dbReference>
<reference evidence="10" key="1">
    <citation type="submission" date="2025-08" db="UniProtKB">
        <authorList>
            <consortium name="RefSeq"/>
        </authorList>
    </citation>
    <scope>IDENTIFICATION</scope>
    <source>
        <strain evidence="10">15085-1641.00</strain>
        <tissue evidence="10">Whole body</tissue>
    </source>
</reference>
<feature type="domain" description="DUF1279" evidence="8">
    <location>
        <begin position="132"/>
        <end position="217"/>
    </location>
</feature>
<feature type="chain" id="PRO_5026956245" evidence="7">
    <location>
        <begin position="18"/>
        <end position="261"/>
    </location>
</feature>
<dbReference type="OrthoDB" id="5874039at2759"/>
<evidence type="ECO:0000256" key="7">
    <source>
        <dbReference type="SAM" id="SignalP"/>
    </source>
</evidence>
<dbReference type="Proteomes" id="UP000504633">
    <property type="component" value="Unplaced"/>
</dbReference>
<evidence type="ECO:0000313" key="10">
    <source>
        <dbReference type="RefSeq" id="XP_023161392.1"/>
    </source>
</evidence>
<keyword evidence="5 6" id="KW-0472">Membrane</keyword>
<dbReference type="KEGG" id="dhe:111593051"/>
<sequence length="261" mass="28315">MVTVGLLSSLLSGRSVGSGVVCILSRIASPRVNLNLNPRCLSFLGSISKGNGKLSASPLSSSTLPLTPTTATTTILSPLLVAKYRSYARLSTKSNSHCANANKTDTKSSSTATVSNSSELFGEAANMGLFAKFKHMYKQYWYVLIPVHVITSIGWFGGFYYLSKSGVDVPALLQYLHLSETIIEKVQGSDMGHYAIAYLCYKVATPVRYAVTLGGTTLSIKYLVQWGHIKPMPTKSQLIKMYEDTKATRASAKANKDENHK</sequence>
<evidence type="ECO:0000256" key="5">
    <source>
        <dbReference type="ARBA" id="ARBA00023136"/>
    </source>
</evidence>
<dbReference type="OMA" id="NSHCANA"/>
<dbReference type="InterPro" id="IPR009688">
    <property type="entry name" value="FAM210A/B-like_dom"/>
</dbReference>
<evidence type="ECO:0000256" key="6">
    <source>
        <dbReference type="SAM" id="Phobius"/>
    </source>
</evidence>
<evidence type="ECO:0000256" key="4">
    <source>
        <dbReference type="ARBA" id="ARBA00023054"/>
    </source>
</evidence>
<feature type="transmembrane region" description="Helical" evidence="6">
    <location>
        <begin position="140"/>
        <end position="162"/>
    </location>
</feature>
<keyword evidence="4" id="KW-0175">Coiled coil</keyword>
<dbReference type="InterPro" id="IPR045866">
    <property type="entry name" value="FAM210A/B-like"/>
</dbReference>
<dbReference type="PANTHER" id="PTHR21377">
    <property type="entry name" value="PROTEIN FAM210B, MITOCHONDRIAL"/>
    <property type="match status" value="1"/>
</dbReference>
<keyword evidence="7" id="KW-0732">Signal</keyword>
<keyword evidence="9" id="KW-1185">Reference proteome</keyword>
<dbReference type="AlphaFoldDB" id="A0A6J1L6G0"/>
<organism evidence="9 10">
    <name type="scientific">Drosophila hydei</name>
    <name type="common">Fruit fly</name>
    <dbReference type="NCBI Taxonomy" id="7224"/>
    <lineage>
        <taxon>Eukaryota</taxon>
        <taxon>Metazoa</taxon>
        <taxon>Ecdysozoa</taxon>
        <taxon>Arthropoda</taxon>
        <taxon>Hexapoda</taxon>
        <taxon>Insecta</taxon>
        <taxon>Pterygota</taxon>
        <taxon>Neoptera</taxon>
        <taxon>Endopterygota</taxon>
        <taxon>Diptera</taxon>
        <taxon>Brachycera</taxon>
        <taxon>Muscomorpha</taxon>
        <taxon>Ephydroidea</taxon>
        <taxon>Drosophilidae</taxon>
        <taxon>Drosophila</taxon>
    </lineage>
</organism>
<keyword evidence="2 6" id="KW-0812">Transmembrane</keyword>
<proteinExistence type="predicted"/>
<comment type="subcellular location">
    <subcellularLocation>
        <location evidence="1">Membrane</location>
        <topology evidence="1">Single-pass membrane protein</topology>
    </subcellularLocation>
</comment>
<dbReference type="PANTHER" id="PTHR21377:SF1">
    <property type="entry name" value="PROTEIN FAM210A"/>
    <property type="match status" value="1"/>
</dbReference>
<name>A0A6J1L6G0_DROHY</name>
<dbReference type="GO" id="GO:0016020">
    <property type="term" value="C:membrane"/>
    <property type="evidence" value="ECO:0007669"/>
    <property type="project" value="UniProtKB-SubCell"/>
</dbReference>
<dbReference type="GeneID" id="111593051"/>
<evidence type="ECO:0000256" key="3">
    <source>
        <dbReference type="ARBA" id="ARBA00022989"/>
    </source>
</evidence>